<proteinExistence type="predicted"/>
<evidence type="ECO:0000313" key="2">
    <source>
        <dbReference type="Proteomes" id="UP000050349"/>
    </source>
</evidence>
<name>A0A0P8X534_PSEFL</name>
<reference evidence="1 2" key="1">
    <citation type="submission" date="2015-09" db="EMBL/GenBank/DDBJ databases">
        <authorList>
            <person name="Jackson K.R."/>
            <person name="Lunt B.L."/>
            <person name="Fisher J.N.B."/>
            <person name="Gardner A.V."/>
            <person name="Bailey M.E."/>
            <person name="Deus L.M."/>
            <person name="Earl A.S."/>
            <person name="Gibby P.D."/>
            <person name="Hartmann K.A."/>
            <person name="Liu J.E."/>
            <person name="Manci A.M."/>
            <person name="Nielsen D.A."/>
            <person name="Solomon M.B."/>
            <person name="Breakwell D.P."/>
            <person name="Burnett S.H."/>
            <person name="Grose J.H."/>
        </authorList>
    </citation>
    <scope>NUCLEOTIDE SEQUENCE [LARGE SCALE GENOMIC DNA]</scope>
    <source>
        <strain evidence="1 2">S613</strain>
    </source>
</reference>
<gene>
    <name evidence="1" type="ORF">AN403_5022</name>
</gene>
<dbReference type="EMBL" id="LJXB01000059">
    <property type="protein sequence ID" value="KPU61195.1"/>
    <property type="molecule type" value="Genomic_DNA"/>
</dbReference>
<organism evidence="1 2">
    <name type="scientific">Pseudomonas fluorescens</name>
    <dbReference type="NCBI Taxonomy" id="294"/>
    <lineage>
        <taxon>Bacteria</taxon>
        <taxon>Pseudomonadati</taxon>
        <taxon>Pseudomonadota</taxon>
        <taxon>Gammaproteobacteria</taxon>
        <taxon>Pseudomonadales</taxon>
        <taxon>Pseudomonadaceae</taxon>
        <taxon>Pseudomonas</taxon>
    </lineage>
</organism>
<sequence>MGSGATARCERLCQKIDFTDQVTVLTVGKHQGVVLTSSREGLTVFESGLAITHRLAYHFHVHMPIILLVGKAPTELSIIQQLGDPTRDEFQVFIQLGQ</sequence>
<dbReference type="AlphaFoldDB" id="A0A0P8X534"/>
<dbReference type="Proteomes" id="UP000050349">
    <property type="component" value="Unassembled WGS sequence"/>
</dbReference>
<protein>
    <submittedName>
        <fullName evidence="1">Uncharacterized protein</fullName>
    </submittedName>
</protein>
<accession>A0A0P8X534</accession>
<evidence type="ECO:0000313" key="1">
    <source>
        <dbReference type="EMBL" id="KPU61195.1"/>
    </source>
</evidence>
<comment type="caution">
    <text evidence="1">The sequence shown here is derived from an EMBL/GenBank/DDBJ whole genome shotgun (WGS) entry which is preliminary data.</text>
</comment>